<accession>A0A151AAZ0</accession>
<dbReference type="InterPro" id="IPR012675">
    <property type="entry name" value="Beta-grasp_dom_sf"/>
</dbReference>
<dbReference type="PANTHER" id="PTHR44379">
    <property type="entry name" value="OXIDOREDUCTASE WITH IRON-SULFUR SUBUNIT"/>
    <property type="match status" value="1"/>
</dbReference>
<dbReference type="InterPro" id="IPR006058">
    <property type="entry name" value="2Fe2S_fd_BS"/>
</dbReference>
<dbReference type="PROSITE" id="PS00197">
    <property type="entry name" value="2FE2S_FER_1"/>
    <property type="match status" value="1"/>
</dbReference>
<evidence type="ECO:0000256" key="1">
    <source>
        <dbReference type="ARBA" id="ARBA00022714"/>
    </source>
</evidence>
<keyword evidence="8" id="KW-1185">Reference proteome</keyword>
<dbReference type="GO" id="GO:0043795">
    <property type="term" value="F:glyceraldehyde oxidoreductase activity"/>
    <property type="evidence" value="ECO:0007669"/>
    <property type="project" value="UniProtKB-EC"/>
</dbReference>
<dbReference type="Proteomes" id="UP000075321">
    <property type="component" value="Unassembled WGS sequence"/>
</dbReference>
<dbReference type="InterPro" id="IPR001041">
    <property type="entry name" value="2Fe-2S_ferredoxin-type"/>
</dbReference>
<organism evidence="7 8">
    <name type="scientific">Halalkalicoccus paucihalophilus</name>
    <dbReference type="NCBI Taxonomy" id="1008153"/>
    <lineage>
        <taxon>Archaea</taxon>
        <taxon>Methanobacteriati</taxon>
        <taxon>Methanobacteriota</taxon>
        <taxon>Stenosarchaea group</taxon>
        <taxon>Halobacteria</taxon>
        <taxon>Halobacteriales</taxon>
        <taxon>Halococcaceae</taxon>
        <taxon>Halalkalicoccus</taxon>
    </lineage>
</organism>
<evidence type="ECO:0000259" key="6">
    <source>
        <dbReference type="PROSITE" id="PS51085"/>
    </source>
</evidence>
<dbReference type="Pfam" id="PF00111">
    <property type="entry name" value="Fer2"/>
    <property type="match status" value="1"/>
</dbReference>
<proteinExistence type="predicted"/>
<dbReference type="Gene3D" id="3.10.20.30">
    <property type="match status" value="1"/>
</dbReference>
<evidence type="ECO:0000256" key="5">
    <source>
        <dbReference type="ARBA" id="ARBA00023014"/>
    </source>
</evidence>
<dbReference type="PROSITE" id="PS51085">
    <property type="entry name" value="2FE2S_FER_2"/>
    <property type="match status" value="1"/>
</dbReference>
<keyword evidence="4" id="KW-0408">Iron</keyword>
<dbReference type="InterPro" id="IPR036010">
    <property type="entry name" value="2Fe-2S_ferredoxin-like_sf"/>
</dbReference>
<keyword evidence="2" id="KW-0479">Metal-binding</keyword>
<dbReference type="SUPFAM" id="SSF47741">
    <property type="entry name" value="CO dehydrogenase ISP C-domain like"/>
    <property type="match status" value="1"/>
</dbReference>
<evidence type="ECO:0000256" key="4">
    <source>
        <dbReference type="ARBA" id="ARBA00023004"/>
    </source>
</evidence>
<evidence type="ECO:0000256" key="2">
    <source>
        <dbReference type="ARBA" id="ARBA00022723"/>
    </source>
</evidence>
<dbReference type="InterPro" id="IPR051452">
    <property type="entry name" value="Diverse_Oxidoreductases"/>
</dbReference>
<dbReference type="AlphaFoldDB" id="A0A151AAZ0"/>
<dbReference type="SUPFAM" id="SSF54292">
    <property type="entry name" value="2Fe-2S ferredoxin-like"/>
    <property type="match status" value="1"/>
</dbReference>
<dbReference type="RefSeq" id="WP_066384477.1">
    <property type="nucleotide sequence ID" value="NZ_LTAZ01000012.1"/>
</dbReference>
<dbReference type="FunFam" id="3.10.20.30:FF:000020">
    <property type="entry name" value="Xanthine dehydrogenase iron-sulfur subunit"/>
    <property type="match status" value="1"/>
</dbReference>
<keyword evidence="5" id="KW-0411">Iron-sulfur</keyword>
<dbReference type="EMBL" id="LTAZ01000012">
    <property type="protein sequence ID" value="KYH24789.1"/>
    <property type="molecule type" value="Genomic_DNA"/>
</dbReference>
<dbReference type="CDD" id="cd00207">
    <property type="entry name" value="fer2"/>
    <property type="match status" value="1"/>
</dbReference>
<dbReference type="GO" id="GO:0046872">
    <property type="term" value="F:metal ion binding"/>
    <property type="evidence" value="ECO:0007669"/>
    <property type="project" value="UniProtKB-KW"/>
</dbReference>
<dbReference type="EC" id="1.2.99.8" evidence="7"/>
<evidence type="ECO:0000313" key="8">
    <source>
        <dbReference type="Proteomes" id="UP000075321"/>
    </source>
</evidence>
<dbReference type="PATRIC" id="fig|1008153.3.peg.3306"/>
<keyword evidence="3 7" id="KW-0560">Oxidoreductase</keyword>
<dbReference type="Gene3D" id="1.10.150.120">
    <property type="entry name" value="[2Fe-2S]-binding domain"/>
    <property type="match status" value="1"/>
</dbReference>
<evidence type="ECO:0000313" key="7">
    <source>
        <dbReference type="EMBL" id="KYH24789.1"/>
    </source>
</evidence>
<evidence type="ECO:0000256" key="3">
    <source>
        <dbReference type="ARBA" id="ARBA00023002"/>
    </source>
</evidence>
<dbReference type="FunFam" id="1.10.150.120:FF:000003">
    <property type="entry name" value="Carbon monoxide dehydrogenase, small subunit"/>
    <property type="match status" value="1"/>
</dbReference>
<keyword evidence="1" id="KW-0001">2Fe-2S</keyword>
<reference evidence="7 8" key="1">
    <citation type="submission" date="2016-02" db="EMBL/GenBank/DDBJ databases">
        <title>Genome sequence of Halalkalicoccus paucihalophilus DSM 24557.</title>
        <authorList>
            <person name="Poehlein A."/>
            <person name="Daniel R."/>
        </authorList>
    </citation>
    <scope>NUCLEOTIDE SEQUENCE [LARGE SCALE GENOMIC DNA]</scope>
    <source>
        <strain evidence="7 8">DSM 24557</strain>
    </source>
</reference>
<dbReference type="InterPro" id="IPR002888">
    <property type="entry name" value="2Fe-2S-bd"/>
</dbReference>
<comment type="caution">
    <text evidence="7">The sequence shown here is derived from an EMBL/GenBank/DDBJ whole genome shotgun (WGS) entry which is preliminary data.</text>
</comment>
<protein>
    <submittedName>
        <fullName evidence="7">Glyceraldehyde dehydrogenase small chain</fullName>
        <ecNumber evidence="7">1.2.99.8</ecNumber>
    </submittedName>
</protein>
<dbReference type="GO" id="GO:0051537">
    <property type="term" value="F:2 iron, 2 sulfur cluster binding"/>
    <property type="evidence" value="ECO:0007669"/>
    <property type="project" value="UniProtKB-KW"/>
</dbReference>
<sequence length="159" mass="17292">MSECNISIIVNGEQHELTVEPRTLLVSALRDELGYTGANVGCETGRCGACTVRENSKTIKSCTRLAVQADGSEIETVEGIADNGDLTTLQEQFQEQHGLQCGYCTPGMLMTADTFLRENDDPTREEIREAIEGNLCRCTGYQNIVDAIEATADQLGGQR</sequence>
<dbReference type="OrthoDB" id="37184at2157"/>
<dbReference type="PANTHER" id="PTHR44379:SF5">
    <property type="entry name" value="OXIDOREDUCTASE WITH IRON-SULFUR SUBUNIT"/>
    <property type="match status" value="1"/>
</dbReference>
<dbReference type="InterPro" id="IPR036884">
    <property type="entry name" value="2Fe-2S-bd_dom_sf"/>
</dbReference>
<gene>
    <name evidence="7" type="primary">cutC_2</name>
    <name evidence="7" type="ORF">HAPAU_31660</name>
</gene>
<feature type="domain" description="2Fe-2S ferredoxin-type" evidence="6">
    <location>
        <begin position="4"/>
        <end position="80"/>
    </location>
</feature>
<name>A0A151AAZ0_9EURY</name>
<dbReference type="Pfam" id="PF01799">
    <property type="entry name" value="Fer2_2"/>
    <property type="match status" value="1"/>
</dbReference>